<sequence>MMEFEVHEAIEDMVLIQGRIEDSDTGVLYEGPAYVPSAVRKLKLIDDPEDRPRVVMILLREEKYHSQTIMGWIKPKDISYKGLCLVHGIRRASLYGIDQIKESLGAHRSSFVQTLGQIFTKPKDGQILQSDGP</sequence>
<dbReference type="OrthoDB" id="6435720at2759"/>
<protein>
    <submittedName>
        <fullName evidence="1">Uncharacterized protein</fullName>
    </submittedName>
</protein>
<keyword evidence="2" id="KW-1185">Reference proteome</keyword>
<organism evidence="1 2">
    <name type="scientific">Trichonephila inaurata madagascariensis</name>
    <dbReference type="NCBI Taxonomy" id="2747483"/>
    <lineage>
        <taxon>Eukaryota</taxon>
        <taxon>Metazoa</taxon>
        <taxon>Ecdysozoa</taxon>
        <taxon>Arthropoda</taxon>
        <taxon>Chelicerata</taxon>
        <taxon>Arachnida</taxon>
        <taxon>Araneae</taxon>
        <taxon>Araneomorphae</taxon>
        <taxon>Entelegynae</taxon>
        <taxon>Araneoidea</taxon>
        <taxon>Nephilidae</taxon>
        <taxon>Trichonephila</taxon>
        <taxon>Trichonephila inaurata</taxon>
    </lineage>
</organism>
<proteinExistence type="predicted"/>
<evidence type="ECO:0000313" key="2">
    <source>
        <dbReference type="Proteomes" id="UP000886998"/>
    </source>
</evidence>
<dbReference type="Proteomes" id="UP000886998">
    <property type="component" value="Unassembled WGS sequence"/>
</dbReference>
<dbReference type="AlphaFoldDB" id="A0A8X6IJK2"/>
<accession>A0A8X6IJK2</accession>
<gene>
    <name evidence="1" type="primary">AVEN_127031_1</name>
    <name evidence="1" type="ORF">TNIN_233231</name>
</gene>
<name>A0A8X6IJK2_9ARAC</name>
<evidence type="ECO:0000313" key="1">
    <source>
        <dbReference type="EMBL" id="GFS47770.1"/>
    </source>
</evidence>
<reference evidence="1" key="1">
    <citation type="submission" date="2020-08" db="EMBL/GenBank/DDBJ databases">
        <title>Multicomponent nature underlies the extraordinary mechanical properties of spider dragline silk.</title>
        <authorList>
            <person name="Kono N."/>
            <person name="Nakamura H."/>
            <person name="Mori M."/>
            <person name="Yoshida Y."/>
            <person name="Ohtoshi R."/>
            <person name="Malay A.D."/>
            <person name="Moran D.A.P."/>
            <person name="Tomita M."/>
            <person name="Numata K."/>
            <person name="Arakawa K."/>
        </authorList>
    </citation>
    <scope>NUCLEOTIDE SEQUENCE</scope>
</reference>
<dbReference type="EMBL" id="BMAV01026137">
    <property type="protein sequence ID" value="GFS47770.1"/>
    <property type="molecule type" value="Genomic_DNA"/>
</dbReference>
<comment type="caution">
    <text evidence="1">The sequence shown here is derived from an EMBL/GenBank/DDBJ whole genome shotgun (WGS) entry which is preliminary data.</text>
</comment>